<evidence type="ECO:0000313" key="3">
    <source>
        <dbReference type="Proteomes" id="UP000481872"/>
    </source>
</evidence>
<evidence type="ECO:0000313" key="2">
    <source>
        <dbReference type="EMBL" id="NEU03614.1"/>
    </source>
</evidence>
<gene>
    <name evidence="2" type="ORF">G3M99_01830</name>
</gene>
<organism evidence="2 3">
    <name type="scientific">Clostridium senegalense</name>
    <dbReference type="NCBI Taxonomy" id="1465809"/>
    <lineage>
        <taxon>Bacteria</taxon>
        <taxon>Bacillati</taxon>
        <taxon>Bacillota</taxon>
        <taxon>Clostridia</taxon>
        <taxon>Eubacteriales</taxon>
        <taxon>Clostridiaceae</taxon>
        <taxon>Clostridium</taxon>
    </lineage>
</organism>
<feature type="transmembrane region" description="Helical" evidence="1">
    <location>
        <begin position="20"/>
        <end position="38"/>
    </location>
</feature>
<reference evidence="2 3" key="1">
    <citation type="submission" date="2020-02" db="EMBL/GenBank/DDBJ databases">
        <title>Genome assembly of a novel Clostridium senegalense strain.</title>
        <authorList>
            <person name="Gupta T.B."/>
            <person name="Jauregui R."/>
            <person name="Maclean P."/>
            <person name="Nawarathana A."/>
            <person name="Brightwell G."/>
        </authorList>
    </citation>
    <scope>NUCLEOTIDE SEQUENCE [LARGE SCALE GENOMIC DNA]</scope>
    <source>
        <strain evidence="2 3">AGRFS4</strain>
    </source>
</reference>
<sequence length="100" mass="11974">MKNEFKDYNDMDYKKLIDKFFHYGVCLIIAYTFNILFIRDINLLVGKSLLDSFPRIMNIYGLIYNLTNLLIPVLLIINLKYICNIIYIFILILRNKDVEK</sequence>
<evidence type="ECO:0000256" key="1">
    <source>
        <dbReference type="SAM" id="Phobius"/>
    </source>
</evidence>
<name>A0A6M0H0G9_9CLOT</name>
<accession>A0A6M0H0G9</accession>
<keyword evidence="1" id="KW-0472">Membrane</keyword>
<keyword evidence="3" id="KW-1185">Reference proteome</keyword>
<keyword evidence="1" id="KW-0812">Transmembrane</keyword>
<keyword evidence="1" id="KW-1133">Transmembrane helix</keyword>
<dbReference type="AlphaFoldDB" id="A0A6M0H0G9"/>
<proteinExistence type="predicted"/>
<comment type="caution">
    <text evidence="2">The sequence shown here is derived from an EMBL/GenBank/DDBJ whole genome shotgun (WGS) entry which is preliminary data.</text>
</comment>
<dbReference type="RefSeq" id="WP_199868916.1">
    <property type="nucleotide sequence ID" value="NZ_JAAGPU010000001.1"/>
</dbReference>
<dbReference type="Proteomes" id="UP000481872">
    <property type="component" value="Unassembled WGS sequence"/>
</dbReference>
<feature type="transmembrane region" description="Helical" evidence="1">
    <location>
        <begin position="69"/>
        <end position="93"/>
    </location>
</feature>
<dbReference type="EMBL" id="JAAGPU010000001">
    <property type="protein sequence ID" value="NEU03614.1"/>
    <property type="molecule type" value="Genomic_DNA"/>
</dbReference>
<protein>
    <submittedName>
        <fullName evidence="2">Uncharacterized protein</fullName>
    </submittedName>
</protein>